<accession>A0A0R2NKR5</accession>
<evidence type="ECO:0000313" key="5">
    <source>
        <dbReference type="EMBL" id="KRO25916.1"/>
    </source>
</evidence>
<proteinExistence type="predicted"/>
<dbReference type="Proteomes" id="UP000050920">
    <property type="component" value="Unassembled WGS sequence"/>
</dbReference>
<dbReference type="InterPro" id="IPR001466">
    <property type="entry name" value="Beta-lactam-related"/>
</dbReference>
<comment type="subcellular location">
    <subcellularLocation>
        <location evidence="1">Membrane</location>
    </subcellularLocation>
</comment>
<comment type="caution">
    <text evidence="5">The sequence shown here is derived from an EMBL/GenBank/DDBJ whole genome shotgun (WGS) entry which is preliminary data.</text>
</comment>
<keyword evidence="3" id="KW-1133">Transmembrane helix</keyword>
<evidence type="ECO:0000259" key="4">
    <source>
        <dbReference type="Pfam" id="PF00144"/>
    </source>
</evidence>
<dbReference type="InterPro" id="IPR050491">
    <property type="entry name" value="AmpC-like"/>
</dbReference>
<dbReference type="SUPFAM" id="SSF56601">
    <property type="entry name" value="beta-lactamase/transpeptidase-like"/>
    <property type="match status" value="1"/>
</dbReference>
<feature type="domain" description="Beta-lactamase-related" evidence="4">
    <location>
        <begin position="79"/>
        <end position="370"/>
    </location>
</feature>
<keyword evidence="6" id="KW-1185">Reference proteome</keyword>
<keyword evidence="2 3" id="KW-0472">Membrane</keyword>
<sequence length="385" mass="42382">MMHYRHANWRYRLFLVSLVITGIAVITLVARDLMSGDIKDIPVTPTTVIANTTTKATPPAKPKPPIAKPLPTVVTNPAIDQYLTRLNFSGTAVVVRNGQVILRKAYGLRDRDKQLPNEISTPYYIGSAQKAIIATAILQLQDAHKLNVNDSINKYLPDFPNGGTIKLKNLLTHTSGIVGHAETNAAITPHDLVTDIEKRGIKSQPGHWNYQDSNYSVLGYLVEKLSHQSLDTYLKQHIYEPAGMTSAGSYRTFLKVTNHSVGYQIKNGQYTTPALPDLSQLYGCGNIYMSANDMYQFDHALMSGKLISSNARQQMFTPGSPSTYGMGFYVNPGSYSNHGVLSGWNLVNGFSHSGQTYVVIMANVQNNIKSFGSVLNQIFGLLNQS</sequence>
<evidence type="ECO:0000256" key="2">
    <source>
        <dbReference type="ARBA" id="ARBA00023136"/>
    </source>
</evidence>
<dbReference type="EMBL" id="AYGX02000142">
    <property type="protein sequence ID" value="KRO25916.1"/>
    <property type="molecule type" value="Genomic_DNA"/>
</dbReference>
<dbReference type="Pfam" id="PF00144">
    <property type="entry name" value="Beta-lactamase"/>
    <property type="match status" value="1"/>
</dbReference>
<feature type="transmembrane region" description="Helical" evidence="3">
    <location>
        <begin position="12"/>
        <end position="30"/>
    </location>
</feature>
<dbReference type="GO" id="GO:0016020">
    <property type="term" value="C:membrane"/>
    <property type="evidence" value="ECO:0007669"/>
    <property type="project" value="UniProtKB-SubCell"/>
</dbReference>
<evidence type="ECO:0000256" key="1">
    <source>
        <dbReference type="ARBA" id="ARBA00004370"/>
    </source>
</evidence>
<keyword evidence="3" id="KW-0812">Transmembrane</keyword>
<name>A0A0R2NKR5_9LACO</name>
<organism evidence="5 6">
    <name type="scientific">Lactiplantibacillus fabifermentans DSM 21115</name>
    <dbReference type="NCBI Taxonomy" id="1413187"/>
    <lineage>
        <taxon>Bacteria</taxon>
        <taxon>Bacillati</taxon>
        <taxon>Bacillota</taxon>
        <taxon>Bacilli</taxon>
        <taxon>Lactobacillales</taxon>
        <taxon>Lactobacillaceae</taxon>
        <taxon>Lactiplantibacillus</taxon>
    </lineage>
</organism>
<dbReference type="PANTHER" id="PTHR46825:SF11">
    <property type="entry name" value="PENICILLIN-BINDING PROTEIN 4"/>
    <property type="match status" value="1"/>
</dbReference>
<dbReference type="Gene3D" id="3.40.710.10">
    <property type="entry name" value="DD-peptidase/beta-lactamase superfamily"/>
    <property type="match status" value="1"/>
</dbReference>
<dbReference type="RefSeq" id="WP_029778872.1">
    <property type="nucleotide sequence ID" value="NZ_AYGX02000142.1"/>
</dbReference>
<gene>
    <name evidence="5" type="ORF">DY78_GL001108</name>
</gene>
<evidence type="ECO:0000313" key="6">
    <source>
        <dbReference type="Proteomes" id="UP000050920"/>
    </source>
</evidence>
<reference evidence="5 6" key="1">
    <citation type="journal article" date="2015" name="Genome Announc.">
        <title>Expanding the biotechnology potential of lactobacilli through comparative genomics of 213 strains and associated genera.</title>
        <authorList>
            <person name="Sun Z."/>
            <person name="Harris H.M."/>
            <person name="McCann A."/>
            <person name="Guo C."/>
            <person name="Argimon S."/>
            <person name="Zhang W."/>
            <person name="Yang X."/>
            <person name="Jeffery I.B."/>
            <person name="Cooney J.C."/>
            <person name="Kagawa T.F."/>
            <person name="Liu W."/>
            <person name="Song Y."/>
            <person name="Salvetti E."/>
            <person name="Wrobel A."/>
            <person name="Rasinkangas P."/>
            <person name="Parkhill J."/>
            <person name="Rea M.C."/>
            <person name="O'Sullivan O."/>
            <person name="Ritari J."/>
            <person name="Douillard F.P."/>
            <person name="Paul Ross R."/>
            <person name="Yang R."/>
            <person name="Briner A.E."/>
            <person name="Felis G.E."/>
            <person name="de Vos W.M."/>
            <person name="Barrangou R."/>
            <person name="Klaenhammer T.R."/>
            <person name="Caufield P.W."/>
            <person name="Cui Y."/>
            <person name="Zhang H."/>
            <person name="O'Toole P.W."/>
        </authorList>
    </citation>
    <scope>NUCLEOTIDE SEQUENCE [LARGE SCALE GENOMIC DNA]</scope>
    <source>
        <strain evidence="5 6">DSM 21115</strain>
    </source>
</reference>
<dbReference type="PANTHER" id="PTHR46825">
    <property type="entry name" value="D-ALANYL-D-ALANINE-CARBOXYPEPTIDASE/ENDOPEPTIDASE AMPH"/>
    <property type="match status" value="1"/>
</dbReference>
<protein>
    <submittedName>
        <fullName evidence="5">Penicillin-binding protein</fullName>
    </submittedName>
</protein>
<dbReference type="AlphaFoldDB" id="A0A0R2NKR5"/>
<evidence type="ECO:0000256" key="3">
    <source>
        <dbReference type="SAM" id="Phobius"/>
    </source>
</evidence>
<dbReference type="InterPro" id="IPR012338">
    <property type="entry name" value="Beta-lactam/transpept-like"/>
</dbReference>